<dbReference type="InterPro" id="IPR036514">
    <property type="entry name" value="SGNH_hydro_sf"/>
</dbReference>
<keyword evidence="1" id="KW-0378">Hydrolase</keyword>
<proteinExistence type="predicted"/>
<dbReference type="PANTHER" id="PTHR22901:SF0">
    <property type="entry name" value="SIALATE O-ACETYLESTERASE"/>
    <property type="match status" value="1"/>
</dbReference>
<dbReference type="SUPFAM" id="SSF49785">
    <property type="entry name" value="Galactose-binding domain-like"/>
    <property type="match status" value="1"/>
</dbReference>
<keyword evidence="4" id="KW-1185">Reference proteome</keyword>
<accession>A0ABT7CW13</accession>
<comment type="caution">
    <text evidence="3">The sequence shown here is derived from an EMBL/GenBank/DDBJ whole genome shotgun (WGS) entry which is preliminary data.</text>
</comment>
<organism evidence="3 4">
    <name type="scientific">Xanthocytophaga flava</name>
    <dbReference type="NCBI Taxonomy" id="3048013"/>
    <lineage>
        <taxon>Bacteria</taxon>
        <taxon>Pseudomonadati</taxon>
        <taxon>Bacteroidota</taxon>
        <taxon>Cytophagia</taxon>
        <taxon>Cytophagales</taxon>
        <taxon>Rhodocytophagaceae</taxon>
        <taxon>Xanthocytophaga</taxon>
    </lineage>
</organism>
<evidence type="ECO:0000256" key="1">
    <source>
        <dbReference type="ARBA" id="ARBA00022801"/>
    </source>
</evidence>
<dbReference type="InterPro" id="IPR039329">
    <property type="entry name" value="SIAE"/>
</dbReference>
<dbReference type="PANTHER" id="PTHR22901">
    <property type="entry name" value="SIALATE O-ACETYLESTERASE"/>
    <property type="match status" value="1"/>
</dbReference>
<reference evidence="3 4" key="1">
    <citation type="submission" date="2023-05" db="EMBL/GenBank/DDBJ databases">
        <authorList>
            <person name="Zhang X."/>
        </authorList>
    </citation>
    <scope>NUCLEOTIDE SEQUENCE [LARGE SCALE GENOMIC DNA]</scope>
    <source>
        <strain evidence="3 4">DM2B3-1</strain>
    </source>
</reference>
<evidence type="ECO:0000259" key="2">
    <source>
        <dbReference type="Pfam" id="PF03629"/>
    </source>
</evidence>
<sequence>MSFLGTDQIRQHTTNVYISIYLATNQTQTIYHNSMNKCFTASVFVVLFLLNSFRLSAEVHLPKLVGDNMIIQRDTRVNIFGTALRVERVTVVFMNRIYAALPDENSEWVISLPPLPAGGPYEMEIFGKNTLKIRNIMIGDVWLASGQSNMEWKLEDKVTNHQIEIANANYPDIRFVDVKNTISAQAETDFESEGWRACSPKTAGKFSAAAYFFARDVFKTYNVPVGIIQAEWSGTPAEAWVSTTTLKQFPEFKDAAEKLDKCTVNLTELSTAYTTRLEAWKKTVPKIDRGYTGKRPWYEKKIKDEETWKPMKLPCYWETAGLGGYDGVTWFRKEIEIPRSEAGNTLTLCLGKIDNEDITWFNGEKIGETKEANQVRKYTIPGKLVKAGRNVIVVRVNDTHGNGGIWGNSADLKILSPYYSVSLAGEWKYKTAVDVSRMPKYPTELRDQNSPGVLFNGMIEPVIPYTIKGVIWYQGESNATRAYQYRNLFPALIRDWRAAWKQKDDFAFLFVQLANYKAAAPQPGESDWAELREAQTFALNEPNTGMVVSIDIGDANDIHPRNKLDVGKRLFLAARKVAYKDSTVVNAFGPLYKSMTIENNKIHILFDNASGGLKSKNGTLKGFAIAGYDKKFYWANARIDSNTVVVWSEMVPKPTAVRYAWADNPEGCNLYNAEGLPASPFRTDQWQGLTFNAK</sequence>
<dbReference type="Pfam" id="PF03629">
    <property type="entry name" value="SASA"/>
    <property type="match status" value="1"/>
</dbReference>
<dbReference type="InterPro" id="IPR005181">
    <property type="entry name" value="SASA"/>
</dbReference>
<dbReference type="SUPFAM" id="SSF52266">
    <property type="entry name" value="SGNH hydrolase"/>
    <property type="match status" value="1"/>
</dbReference>
<dbReference type="InterPro" id="IPR008979">
    <property type="entry name" value="Galactose-bd-like_sf"/>
</dbReference>
<gene>
    <name evidence="3" type="ORF">QNI19_33565</name>
</gene>
<dbReference type="RefSeq" id="WP_314003850.1">
    <property type="nucleotide sequence ID" value="NZ_JASJOR010000001.1"/>
</dbReference>
<feature type="domain" description="Sialate O-acetylesterase" evidence="2">
    <location>
        <begin position="466"/>
        <end position="560"/>
    </location>
</feature>
<evidence type="ECO:0000313" key="3">
    <source>
        <dbReference type="EMBL" id="MDJ1497918.1"/>
    </source>
</evidence>
<evidence type="ECO:0000313" key="4">
    <source>
        <dbReference type="Proteomes" id="UP001228581"/>
    </source>
</evidence>
<name>A0ABT7CW13_9BACT</name>
<protein>
    <submittedName>
        <fullName evidence="3">Sialate O-acetylesterase</fullName>
    </submittedName>
</protein>
<dbReference type="Proteomes" id="UP001228581">
    <property type="component" value="Unassembled WGS sequence"/>
</dbReference>
<dbReference type="Gene3D" id="2.60.120.260">
    <property type="entry name" value="Galactose-binding domain-like"/>
    <property type="match status" value="1"/>
</dbReference>
<dbReference type="EMBL" id="JASJOT010000037">
    <property type="protein sequence ID" value="MDJ1497918.1"/>
    <property type="molecule type" value="Genomic_DNA"/>
</dbReference>
<dbReference type="Gene3D" id="3.40.50.1110">
    <property type="entry name" value="SGNH hydrolase"/>
    <property type="match status" value="2"/>
</dbReference>